<evidence type="ECO:0000256" key="4">
    <source>
        <dbReference type="ARBA" id="ARBA00023125"/>
    </source>
</evidence>
<dbReference type="PROSITE" id="PS00463">
    <property type="entry name" value="ZN2_CY6_FUNGAL_1"/>
    <property type="match status" value="1"/>
</dbReference>
<reference evidence="10" key="1">
    <citation type="submission" date="2019-04" db="EMBL/GenBank/DDBJ databases">
        <title>Friends and foes A comparative genomics studyof 23 Aspergillus species from section Flavi.</title>
        <authorList>
            <consortium name="DOE Joint Genome Institute"/>
            <person name="Kjaerbolling I."/>
            <person name="Vesth T."/>
            <person name="Frisvad J.C."/>
            <person name="Nybo J.L."/>
            <person name="Theobald S."/>
            <person name="Kildgaard S."/>
            <person name="Isbrandt T."/>
            <person name="Kuo A."/>
            <person name="Sato A."/>
            <person name="Lyhne E.K."/>
            <person name="Kogle M.E."/>
            <person name="Wiebenga A."/>
            <person name="Kun R.S."/>
            <person name="Lubbers R.J."/>
            <person name="Makela M.R."/>
            <person name="Barry K."/>
            <person name="Chovatia M."/>
            <person name="Clum A."/>
            <person name="Daum C."/>
            <person name="Haridas S."/>
            <person name="He G."/>
            <person name="LaButti K."/>
            <person name="Lipzen A."/>
            <person name="Mondo S."/>
            <person name="Riley R."/>
            <person name="Salamov A."/>
            <person name="Simmons B.A."/>
            <person name="Magnuson J.K."/>
            <person name="Henrissat B."/>
            <person name="Mortensen U.H."/>
            <person name="Larsen T.O."/>
            <person name="Devries R.P."/>
            <person name="Grigoriev I.V."/>
            <person name="Machida M."/>
            <person name="Baker S.E."/>
            <person name="Andersen M.R."/>
        </authorList>
    </citation>
    <scope>NUCLEOTIDE SEQUENCE [LARGE SCALE GENOMIC DNA]</scope>
    <source>
        <strain evidence="10">CBS 130017</strain>
    </source>
</reference>
<evidence type="ECO:0000256" key="2">
    <source>
        <dbReference type="ARBA" id="ARBA00022723"/>
    </source>
</evidence>
<dbReference type="Pfam" id="PF00172">
    <property type="entry name" value="Zn_clus"/>
    <property type="match status" value="1"/>
</dbReference>
<keyword evidence="3" id="KW-0805">Transcription regulation</keyword>
<dbReference type="SUPFAM" id="SSF57701">
    <property type="entry name" value="Zn2/Cys6 DNA-binding domain"/>
    <property type="match status" value="1"/>
</dbReference>
<gene>
    <name evidence="9" type="ORF">BDV39DRAFT_213981</name>
</gene>
<dbReference type="GO" id="GO:0000981">
    <property type="term" value="F:DNA-binding transcription factor activity, RNA polymerase II-specific"/>
    <property type="evidence" value="ECO:0007669"/>
    <property type="project" value="InterPro"/>
</dbReference>
<dbReference type="CDD" id="cd12148">
    <property type="entry name" value="fungal_TF_MHR"/>
    <property type="match status" value="1"/>
</dbReference>
<keyword evidence="5" id="KW-0804">Transcription</keyword>
<dbReference type="PRINTS" id="PR00755">
    <property type="entry name" value="AFLATOXINBRP"/>
</dbReference>
<dbReference type="InterPro" id="IPR036864">
    <property type="entry name" value="Zn2-C6_fun-type_DNA-bd_sf"/>
</dbReference>
<keyword evidence="2" id="KW-0479">Metal-binding</keyword>
<dbReference type="CDD" id="cd00067">
    <property type="entry name" value="GAL4"/>
    <property type="match status" value="1"/>
</dbReference>
<organism evidence="9 10">
    <name type="scientific">Aspergillus sergii</name>
    <dbReference type="NCBI Taxonomy" id="1034303"/>
    <lineage>
        <taxon>Eukaryota</taxon>
        <taxon>Fungi</taxon>
        <taxon>Dikarya</taxon>
        <taxon>Ascomycota</taxon>
        <taxon>Pezizomycotina</taxon>
        <taxon>Eurotiomycetes</taxon>
        <taxon>Eurotiomycetidae</taxon>
        <taxon>Eurotiales</taxon>
        <taxon>Aspergillaceae</taxon>
        <taxon>Aspergillus</taxon>
        <taxon>Aspergillus subgen. Circumdati</taxon>
    </lineage>
</organism>
<evidence type="ECO:0000256" key="6">
    <source>
        <dbReference type="ARBA" id="ARBA00023242"/>
    </source>
</evidence>
<dbReference type="Gene3D" id="4.10.240.10">
    <property type="entry name" value="Zn(2)-C6 fungal-type DNA-binding domain"/>
    <property type="match status" value="1"/>
</dbReference>
<proteinExistence type="predicted"/>
<dbReference type="GO" id="GO:0006351">
    <property type="term" value="P:DNA-templated transcription"/>
    <property type="evidence" value="ECO:0007669"/>
    <property type="project" value="InterPro"/>
</dbReference>
<dbReference type="PANTHER" id="PTHR46910:SF37">
    <property type="entry name" value="ZN(II)2CYS6 TRANSCRIPTION FACTOR (EUROFUNG)"/>
    <property type="match status" value="1"/>
</dbReference>
<dbReference type="Proteomes" id="UP000325945">
    <property type="component" value="Unassembled WGS sequence"/>
</dbReference>
<dbReference type="GO" id="GO:0008270">
    <property type="term" value="F:zinc ion binding"/>
    <property type="evidence" value="ECO:0007669"/>
    <property type="project" value="InterPro"/>
</dbReference>
<evidence type="ECO:0000256" key="7">
    <source>
        <dbReference type="SAM" id="MobiDB-lite"/>
    </source>
</evidence>
<evidence type="ECO:0000313" key="10">
    <source>
        <dbReference type="Proteomes" id="UP000325945"/>
    </source>
</evidence>
<dbReference type="PANTHER" id="PTHR46910">
    <property type="entry name" value="TRANSCRIPTION FACTOR PDR1"/>
    <property type="match status" value="1"/>
</dbReference>
<dbReference type="GO" id="GO:0005634">
    <property type="term" value="C:nucleus"/>
    <property type="evidence" value="ECO:0007669"/>
    <property type="project" value="UniProtKB-SubCell"/>
</dbReference>
<dbReference type="AlphaFoldDB" id="A0A5N6X7J0"/>
<dbReference type="PROSITE" id="PS50048">
    <property type="entry name" value="ZN2_CY6_FUNGAL_2"/>
    <property type="match status" value="1"/>
</dbReference>
<evidence type="ECO:0000259" key="8">
    <source>
        <dbReference type="PROSITE" id="PS50048"/>
    </source>
</evidence>
<feature type="domain" description="Zn(2)-C6 fungal-type" evidence="8">
    <location>
        <begin position="15"/>
        <end position="45"/>
    </location>
</feature>
<sequence length="678" mass="76469">MENSDSNKETKSRWACIPCRTRKVRCDGNRPSCARCNERGDRCQYSSIRQRPPNHRMSYRALTQRLENMERLISESMHLPTSQMRREYLHNMAGQFTRQSTGLSPGATQSPLTINLCSHEDRSISLDMKDRNGERLCIGSCSILSPEGIRWIDALVGDESFSSLLSGLKIPRKAPLGNFEGRVNHPLPSNDMIKTCFKDFTTTFNNALHLFEDHYLDGILQRHLDGQSFLDATSYAAFNIVLAHSLRKFDNMRPDAAEKCFENAFSILPVMMMQSPNKASIATMLFMSMYLLYTSRSHPSATVLGAAIQSILMAGYHHPLPPQNSSTAAHERILLYHAFILDQDLAMYHSKPPSLTSDLLSCLPEENPEDGRNTLRFDDGSTLNWLREQVILANIQKKVYDKLRSPRASAQSPEQLYVAVMELDEELQSWRQNIPDMARPQTPLAGLDDMRLMSLTVLHFCYFQLLISIHSVVFSKAVPLWNQYEESDLVISSVALCVSAARASISLLNYHDQGHPFTIYLLYHIAWNVDILLISILENKTAPQAREDLDLLGTVIRFFEKHDPNCESAVPYHIARLYYQVALQAVNNATAASQNVRQESSAQPLASAKYNEDSSNFPYSNHGDAMEMGTATPVSGSNESPNPLLYSWGMQLSFLPELWQDPHLAMLDDGLAEHSPDV</sequence>
<comment type="subcellular location">
    <subcellularLocation>
        <location evidence="1">Nucleus</location>
    </subcellularLocation>
</comment>
<accession>A0A5N6X7J0</accession>
<keyword evidence="6" id="KW-0539">Nucleus</keyword>
<dbReference type="InterPro" id="IPR007219">
    <property type="entry name" value="XnlR_reg_dom"/>
</dbReference>
<evidence type="ECO:0000256" key="1">
    <source>
        <dbReference type="ARBA" id="ARBA00004123"/>
    </source>
</evidence>
<protein>
    <recommendedName>
        <fullName evidence="8">Zn(2)-C6 fungal-type domain-containing protein</fullName>
    </recommendedName>
</protein>
<dbReference type="Pfam" id="PF04082">
    <property type="entry name" value="Fungal_trans"/>
    <property type="match status" value="1"/>
</dbReference>
<evidence type="ECO:0000256" key="3">
    <source>
        <dbReference type="ARBA" id="ARBA00023015"/>
    </source>
</evidence>
<feature type="region of interest" description="Disordered" evidence="7">
    <location>
        <begin position="597"/>
        <end position="637"/>
    </location>
</feature>
<evidence type="ECO:0000256" key="5">
    <source>
        <dbReference type="ARBA" id="ARBA00023163"/>
    </source>
</evidence>
<keyword evidence="10" id="KW-1185">Reference proteome</keyword>
<name>A0A5N6X7J0_9EURO</name>
<dbReference type="EMBL" id="ML741780">
    <property type="protein sequence ID" value="KAE8329195.1"/>
    <property type="molecule type" value="Genomic_DNA"/>
</dbReference>
<evidence type="ECO:0000313" key="9">
    <source>
        <dbReference type="EMBL" id="KAE8329195.1"/>
    </source>
</evidence>
<dbReference type="InterPro" id="IPR050987">
    <property type="entry name" value="AtrR-like"/>
</dbReference>
<dbReference type="SMART" id="SM00066">
    <property type="entry name" value="GAL4"/>
    <property type="match status" value="1"/>
</dbReference>
<dbReference type="InterPro" id="IPR001138">
    <property type="entry name" value="Zn2Cys6_DnaBD"/>
</dbReference>
<dbReference type="GO" id="GO:0003677">
    <property type="term" value="F:DNA binding"/>
    <property type="evidence" value="ECO:0007669"/>
    <property type="project" value="UniProtKB-KW"/>
</dbReference>
<dbReference type="GO" id="GO:0009893">
    <property type="term" value="P:positive regulation of metabolic process"/>
    <property type="evidence" value="ECO:0007669"/>
    <property type="project" value="UniProtKB-ARBA"/>
</dbReference>
<keyword evidence="4" id="KW-0238">DNA-binding</keyword>